<evidence type="ECO:0000313" key="1">
    <source>
        <dbReference type="EMBL" id="TNC14508.1"/>
    </source>
</evidence>
<comment type="caution">
    <text evidence="1">The sequence shown here is derived from an EMBL/GenBank/DDBJ whole genome shotgun (WGS) entry which is preliminary data.</text>
</comment>
<organism evidence="1 2">
    <name type="scientific">Methylobacterium terricola</name>
    <dbReference type="NCBI Taxonomy" id="2583531"/>
    <lineage>
        <taxon>Bacteria</taxon>
        <taxon>Pseudomonadati</taxon>
        <taxon>Pseudomonadota</taxon>
        <taxon>Alphaproteobacteria</taxon>
        <taxon>Hyphomicrobiales</taxon>
        <taxon>Methylobacteriaceae</taxon>
        <taxon>Methylobacterium</taxon>
    </lineage>
</organism>
<name>A0A5C4LMH9_9HYPH</name>
<dbReference type="AlphaFoldDB" id="A0A5C4LMH9"/>
<evidence type="ECO:0000313" key="2">
    <source>
        <dbReference type="Proteomes" id="UP000305267"/>
    </source>
</evidence>
<protein>
    <submittedName>
        <fullName evidence="1">Uncharacterized protein</fullName>
    </submittedName>
</protein>
<dbReference type="EMBL" id="VDDA01000003">
    <property type="protein sequence ID" value="TNC14508.1"/>
    <property type="molecule type" value="Genomic_DNA"/>
</dbReference>
<proteinExistence type="predicted"/>
<reference evidence="1 2" key="1">
    <citation type="submission" date="2019-06" db="EMBL/GenBank/DDBJ databases">
        <title>Genome of Methylobacterium sp. 17Sr1-39.</title>
        <authorList>
            <person name="Seo T."/>
        </authorList>
    </citation>
    <scope>NUCLEOTIDE SEQUENCE [LARGE SCALE GENOMIC DNA]</scope>
    <source>
        <strain evidence="1 2">17Sr1-39</strain>
    </source>
</reference>
<keyword evidence="2" id="KW-1185">Reference proteome</keyword>
<gene>
    <name evidence="1" type="ORF">FF100_10215</name>
</gene>
<dbReference type="RefSeq" id="WP_139035590.1">
    <property type="nucleotide sequence ID" value="NZ_VDDA01000003.1"/>
</dbReference>
<dbReference type="Proteomes" id="UP000305267">
    <property type="component" value="Unassembled WGS sequence"/>
</dbReference>
<accession>A0A5C4LMH9</accession>
<sequence>MPYVHLCGCADAGQSVLFERPARPRHREGEADPGGDTRKGIARLMRQAGLVVACIAAAGR</sequence>